<keyword evidence="5" id="KW-0496">Mitochondrion</keyword>
<comment type="similarity">
    <text evidence="2">Belongs to the AIM9 family.</text>
</comment>
<name>A0A395HYJ7_ASPHC</name>
<evidence type="ECO:0000313" key="8">
    <source>
        <dbReference type="EMBL" id="RAL12777.1"/>
    </source>
</evidence>
<dbReference type="PANTHER" id="PTHR36091:SF1">
    <property type="entry name" value="ALTERED INHERITANCE OF MITOCHONDRIA PROTEIN 9, MITOCHONDRIAL"/>
    <property type="match status" value="1"/>
</dbReference>
<dbReference type="EMBL" id="KZ824282">
    <property type="protein sequence ID" value="RAL12777.1"/>
    <property type="molecule type" value="Genomic_DNA"/>
</dbReference>
<dbReference type="InterPro" id="IPR002575">
    <property type="entry name" value="Aminoglycoside_PTrfase"/>
</dbReference>
<evidence type="ECO:0000256" key="2">
    <source>
        <dbReference type="ARBA" id="ARBA00005543"/>
    </source>
</evidence>
<feature type="domain" description="Aminoglycoside phosphotransferase" evidence="7">
    <location>
        <begin position="65"/>
        <end position="307"/>
    </location>
</feature>
<dbReference type="Gene3D" id="3.90.1200.10">
    <property type="match status" value="1"/>
</dbReference>
<accession>A0A395HYJ7</accession>
<dbReference type="OrthoDB" id="2906425at2759"/>
<dbReference type="RefSeq" id="XP_025551931.1">
    <property type="nucleotide sequence ID" value="XM_025699931.1"/>
</dbReference>
<dbReference type="PANTHER" id="PTHR36091">
    <property type="entry name" value="ALTERED INHERITANCE OF MITOCHONDRIA PROTEIN 9, MITOCHONDRIAL"/>
    <property type="match status" value="1"/>
</dbReference>
<dbReference type="GO" id="GO:0005739">
    <property type="term" value="C:mitochondrion"/>
    <property type="evidence" value="ECO:0007669"/>
    <property type="project" value="UniProtKB-SubCell"/>
</dbReference>
<dbReference type="GO" id="GO:0016740">
    <property type="term" value="F:transferase activity"/>
    <property type="evidence" value="ECO:0007669"/>
    <property type="project" value="UniProtKB-KW"/>
</dbReference>
<organism evidence="8 9">
    <name type="scientific">Aspergillus homomorphus (strain CBS 101889)</name>
    <dbReference type="NCBI Taxonomy" id="1450537"/>
    <lineage>
        <taxon>Eukaryota</taxon>
        <taxon>Fungi</taxon>
        <taxon>Dikarya</taxon>
        <taxon>Ascomycota</taxon>
        <taxon>Pezizomycotina</taxon>
        <taxon>Eurotiomycetes</taxon>
        <taxon>Eurotiomycetidae</taxon>
        <taxon>Eurotiales</taxon>
        <taxon>Aspergillaceae</taxon>
        <taxon>Aspergillus</taxon>
        <taxon>Aspergillus subgen. Circumdati</taxon>
    </lineage>
</organism>
<protein>
    <recommendedName>
        <fullName evidence="3">Altered inheritance of mitochondria protein 9, mitochondrial</fullName>
    </recommendedName>
    <alternativeName>
        <fullName evidence="6">Found in mitochondrial proteome protein 29</fullName>
    </alternativeName>
</protein>
<comment type="subcellular location">
    <subcellularLocation>
        <location evidence="1">Mitochondrion</location>
    </subcellularLocation>
</comment>
<keyword evidence="8" id="KW-0808">Transferase</keyword>
<sequence length="498" mass="56879">MWGLQRPHSISSRPTHSHDFNYTSGCWLIIEAHQLERRHIRFDVPALQGIAGQLIGSRCVRMYKIPEGLFNKVFSLHMETGKEILARIPNPNAGHPHYMVASEVASLDFLRNVLEIPVPRVLAWSSSSQPNPVGAEYILMERVEGRQLGEIWDDILYYRSTFPQGRSIVAMEGANLEGQSKCVLGPTTQRSFWENEMQAMEIDRGPWATAQEYLAAVASREIARIQNAHSGLRNVTVPPGKTQQKRDNHIKLLGQFLAVLPHILPPAEILSPVLLHPDLHSDNIFVDASDPTQISSIIDWQAVHAAPLFMQTKFPSIFNCDDIYPWGAVQPQLPNDYDSLSQEAKKQAEDKVDRLRLKKFYELASRTFNPALIHAMDQMRNENDPTTFIFYIVGQSFEDGPLPLTELLIQVFEKWDQITERRGSREPCPISFSRQEIDESRRQIEAWAAAFGDFKCLRAELLGEDGWVSHDDYEEAMGRWEEHKTTLETLRKRLETLC</sequence>
<gene>
    <name evidence="8" type="ORF">BO97DRAFT_470233</name>
</gene>
<evidence type="ECO:0000256" key="5">
    <source>
        <dbReference type="ARBA" id="ARBA00023128"/>
    </source>
</evidence>
<dbReference type="Proteomes" id="UP000248961">
    <property type="component" value="Unassembled WGS sequence"/>
</dbReference>
<evidence type="ECO:0000256" key="4">
    <source>
        <dbReference type="ARBA" id="ARBA00022946"/>
    </source>
</evidence>
<evidence type="ECO:0000256" key="1">
    <source>
        <dbReference type="ARBA" id="ARBA00004173"/>
    </source>
</evidence>
<keyword evidence="4" id="KW-0809">Transit peptide</keyword>
<dbReference type="GeneID" id="37204220"/>
<dbReference type="Pfam" id="PF01636">
    <property type="entry name" value="APH"/>
    <property type="match status" value="1"/>
</dbReference>
<dbReference type="SUPFAM" id="SSF56112">
    <property type="entry name" value="Protein kinase-like (PK-like)"/>
    <property type="match status" value="1"/>
</dbReference>
<evidence type="ECO:0000256" key="6">
    <source>
        <dbReference type="ARBA" id="ARBA00031849"/>
    </source>
</evidence>
<dbReference type="AlphaFoldDB" id="A0A395HYJ7"/>
<dbReference type="InterPro" id="IPR011009">
    <property type="entry name" value="Kinase-like_dom_sf"/>
</dbReference>
<keyword evidence="9" id="KW-1185">Reference proteome</keyword>
<dbReference type="InterPro" id="IPR051035">
    <property type="entry name" value="Mito_inheritance_9"/>
</dbReference>
<dbReference type="VEuPathDB" id="FungiDB:BO97DRAFT_470233"/>
<evidence type="ECO:0000256" key="3">
    <source>
        <dbReference type="ARBA" id="ARBA00016197"/>
    </source>
</evidence>
<dbReference type="STRING" id="1450537.A0A395HYJ7"/>
<proteinExistence type="inferred from homology"/>
<reference evidence="8 9" key="1">
    <citation type="submission" date="2018-02" db="EMBL/GenBank/DDBJ databases">
        <title>The genomes of Aspergillus section Nigri reveals drivers in fungal speciation.</title>
        <authorList>
            <consortium name="DOE Joint Genome Institute"/>
            <person name="Vesth T.C."/>
            <person name="Nybo J."/>
            <person name="Theobald S."/>
            <person name="Brandl J."/>
            <person name="Frisvad J.C."/>
            <person name="Nielsen K.F."/>
            <person name="Lyhne E.K."/>
            <person name="Kogle M.E."/>
            <person name="Kuo A."/>
            <person name="Riley R."/>
            <person name="Clum A."/>
            <person name="Nolan M."/>
            <person name="Lipzen A."/>
            <person name="Salamov A."/>
            <person name="Henrissat B."/>
            <person name="Wiebenga A."/>
            <person name="De vries R.P."/>
            <person name="Grigoriev I.V."/>
            <person name="Mortensen U.H."/>
            <person name="Andersen M.R."/>
            <person name="Baker S.E."/>
        </authorList>
    </citation>
    <scope>NUCLEOTIDE SEQUENCE [LARGE SCALE GENOMIC DNA]</scope>
    <source>
        <strain evidence="8 9">CBS 101889</strain>
    </source>
</reference>
<evidence type="ECO:0000313" key="9">
    <source>
        <dbReference type="Proteomes" id="UP000248961"/>
    </source>
</evidence>
<evidence type="ECO:0000259" key="7">
    <source>
        <dbReference type="Pfam" id="PF01636"/>
    </source>
</evidence>